<accession>A0A493SZS1</accession>
<reference evidence="1" key="2">
    <citation type="submission" date="2025-08" db="UniProtKB">
        <authorList>
            <consortium name="Ensembl"/>
        </authorList>
    </citation>
    <scope>IDENTIFICATION</scope>
</reference>
<dbReference type="AlphaFoldDB" id="A0A493SZS1"/>
<reference evidence="1" key="3">
    <citation type="submission" date="2025-09" db="UniProtKB">
        <authorList>
            <consortium name="Ensembl"/>
        </authorList>
    </citation>
    <scope>IDENTIFICATION</scope>
</reference>
<dbReference type="Ensembl" id="ENSAPLT00000032165.1">
    <property type="protein sequence ID" value="ENSAPLP00000019144.1"/>
    <property type="gene ID" value="ENSAPLG00000024672.1"/>
</dbReference>
<reference evidence="1 2" key="1">
    <citation type="submission" date="2017-10" db="EMBL/GenBank/DDBJ databases">
        <title>A new Pekin duck reference genome.</title>
        <authorList>
            <person name="Hou Z.-C."/>
            <person name="Zhou Z.-K."/>
            <person name="Zhu F."/>
            <person name="Hou S.-S."/>
        </authorList>
    </citation>
    <scope>NUCLEOTIDE SEQUENCE [LARGE SCALE GENOMIC DNA]</scope>
</reference>
<name>A0A493SZS1_ANAPP</name>
<dbReference type="Proteomes" id="UP000016666">
    <property type="component" value="Chromosome 13"/>
</dbReference>
<proteinExistence type="predicted"/>
<protein>
    <submittedName>
        <fullName evidence="1">Uncharacterized protein</fullName>
    </submittedName>
</protein>
<evidence type="ECO:0000313" key="2">
    <source>
        <dbReference type="Proteomes" id="UP000016666"/>
    </source>
</evidence>
<keyword evidence="2" id="KW-1185">Reference proteome</keyword>
<organism evidence="1 2">
    <name type="scientific">Anas platyrhynchos platyrhynchos</name>
    <name type="common">Northern mallard</name>
    <dbReference type="NCBI Taxonomy" id="8840"/>
    <lineage>
        <taxon>Eukaryota</taxon>
        <taxon>Metazoa</taxon>
        <taxon>Chordata</taxon>
        <taxon>Craniata</taxon>
        <taxon>Vertebrata</taxon>
        <taxon>Euteleostomi</taxon>
        <taxon>Archelosauria</taxon>
        <taxon>Archosauria</taxon>
        <taxon>Dinosauria</taxon>
        <taxon>Saurischia</taxon>
        <taxon>Theropoda</taxon>
        <taxon>Coelurosauria</taxon>
        <taxon>Aves</taxon>
        <taxon>Neognathae</taxon>
        <taxon>Galloanserae</taxon>
        <taxon>Anseriformes</taxon>
        <taxon>Anatidae</taxon>
        <taxon>Anatinae</taxon>
        <taxon>Anas</taxon>
    </lineage>
</organism>
<evidence type="ECO:0000313" key="1">
    <source>
        <dbReference type="Ensembl" id="ENSAPLP00000019144.1"/>
    </source>
</evidence>
<sequence>MLQETVSCWHTCTGLWSGGWGARRTHSSARTAQHGSEWYGTAQINTAQHSMAQLSTAAADPPRTPSSSAPAAWDKPWLCCWGQQGAGRDHAEAGAQGAHEDRSPHGVARCLQAQPAPTACPRPLFSQEAIHLL</sequence>